<dbReference type="RefSeq" id="WP_011197256.1">
    <property type="nucleotide sequence ID" value="NZ_PIUK01000052.1"/>
</dbReference>
<sequence>MRGYLITLLLIAFLVGSLFRASEVTGMRIFNMFATFGIFLFGVVGSLALTRLQQRSGQRGVEEALKALEPDWVITDWSAAPGERPDYLLVGPAGLLAVCVEHSPGQARSARARRRLAGAADRARQCADWVRSELSGWREAADLPVFPLVLLSRMRAPDDQEEDGVPVLNPESLAGFVANLEPGPALSRPLRYRITRRLREGRLPETG</sequence>
<dbReference type="EMBL" id="PIUK01000052">
    <property type="protein sequence ID" value="MBY6276008.1"/>
    <property type="molecule type" value="Genomic_DNA"/>
</dbReference>
<evidence type="ECO:0000313" key="2">
    <source>
        <dbReference type="EMBL" id="MBY6276008.1"/>
    </source>
</evidence>
<evidence type="ECO:0008006" key="4">
    <source>
        <dbReference type="Google" id="ProtNLM"/>
    </source>
</evidence>
<dbReference type="OMA" id="VITDWSA"/>
<keyword evidence="1" id="KW-0812">Transmembrane</keyword>
<evidence type="ECO:0000256" key="1">
    <source>
        <dbReference type="SAM" id="Phobius"/>
    </source>
</evidence>
<proteinExistence type="predicted"/>
<evidence type="ECO:0000313" key="3">
    <source>
        <dbReference type="Proteomes" id="UP000732377"/>
    </source>
</evidence>
<keyword evidence="1" id="KW-0472">Membrane</keyword>
<dbReference type="AlphaFoldDB" id="A0A953LG88"/>
<reference evidence="2" key="1">
    <citation type="submission" date="2017-11" db="EMBL/GenBank/DDBJ databases">
        <title>Three new genomes from thermophilic consortium.</title>
        <authorList>
            <person name="Quaggio R."/>
            <person name="Amgarten D."/>
            <person name="Setubal J.C."/>
        </authorList>
    </citation>
    <scope>NUCLEOTIDE SEQUENCE</scope>
    <source>
        <strain evidence="2">ZCTH01-B2</strain>
    </source>
</reference>
<protein>
    <recommendedName>
        <fullName evidence="4">NERD domain-containing protein</fullName>
    </recommendedName>
</protein>
<accession>A0A953LG88</accession>
<comment type="caution">
    <text evidence="2">The sequence shown here is derived from an EMBL/GenBank/DDBJ whole genome shotgun (WGS) entry which is preliminary data.</text>
</comment>
<organism evidence="2 3">
    <name type="scientific">Symbiobacterium thermophilum</name>
    <dbReference type="NCBI Taxonomy" id="2734"/>
    <lineage>
        <taxon>Bacteria</taxon>
        <taxon>Bacillati</taxon>
        <taxon>Bacillota</taxon>
        <taxon>Clostridia</taxon>
        <taxon>Eubacteriales</taxon>
        <taxon>Symbiobacteriaceae</taxon>
        <taxon>Symbiobacterium</taxon>
    </lineage>
</organism>
<dbReference type="Proteomes" id="UP000732377">
    <property type="component" value="Unassembled WGS sequence"/>
</dbReference>
<name>A0A953LG88_SYMTR</name>
<gene>
    <name evidence="2" type="ORF">CWE10_07245</name>
</gene>
<keyword evidence="1" id="KW-1133">Transmembrane helix</keyword>
<feature type="transmembrane region" description="Helical" evidence="1">
    <location>
        <begin position="31"/>
        <end position="49"/>
    </location>
</feature>